<dbReference type="InterPro" id="IPR009014">
    <property type="entry name" value="Transketo_C/PFOR_II"/>
</dbReference>
<dbReference type="Gene3D" id="3.40.50.970">
    <property type="match status" value="1"/>
</dbReference>
<evidence type="ECO:0000256" key="11">
    <source>
        <dbReference type="RuleBase" id="RU364074"/>
    </source>
</evidence>
<proteinExistence type="predicted"/>
<dbReference type="Pfam" id="PF00364">
    <property type="entry name" value="Biotin_lipoyl"/>
    <property type="match status" value="1"/>
</dbReference>
<evidence type="ECO:0000256" key="9">
    <source>
        <dbReference type="ARBA" id="ARBA00023317"/>
    </source>
</evidence>
<dbReference type="NCBIfam" id="NF008854">
    <property type="entry name" value="PRK11892.1"/>
    <property type="match status" value="1"/>
</dbReference>
<dbReference type="RefSeq" id="WP_106607795.1">
    <property type="nucleotide sequence ID" value="NZ_PYGJ01000003.1"/>
</dbReference>
<evidence type="ECO:0000256" key="5">
    <source>
        <dbReference type="ARBA" id="ARBA00016138"/>
    </source>
</evidence>
<evidence type="ECO:0000256" key="2">
    <source>
        <dbReference type="ARBA" id="ARBA00001964"/>
    </source>
</evidence>
<evidence type="ECO:0000256" key="4">
    <source>
        <dbReference type="ARBA" id="ARBA00012281"/>
    </source>
</evidence>
<evidence type="ECO:0000256" key="3">
    <source>
        <dbReference type="ARBA" id="ARBA00011870"/>
    </source>
</evidence>
<dbReference type="SUPFAM" id="SSF52518">
    <property type="entry name" value="Thiamin diphosphate-binding fold (THDP-binding)"/>
    <property type="match status" value="1"/>
</dbReference>
<comment type="catalytic activity">
    <reaction evidence="11">
        <text>N(6)-[(R)-lipoyl]-L-lysyl-[protein] + pyruvate + H(+) = N(6)-[(R)-S(8)-acetyldihydrolipoyl]-L-lysyl-[protein] + CO2</text>
        <dbReference type="Rhea" id="RHEA:19189"/>
        <dbReference type="Rhea" id="RHEA-COMP:10474"/>
        <dbReference type="Rhea" id="RHEA-COMP:10478"/>
        <dbReference type="ChEBI" id="CHEBI:15361"/>
        <dbReference type="ChEBI" id="CHEBI:15378"/>
        <dbReference type="ChEBI" id="CHEBI:16526"/>
        <dbReference type="ChEBI" id="CHEBI:83099"/>
        <dbReference type="ChEBI" id="CHEBI:83111"/>
        <dbReference type="EC" id="1.2.4.1"/>
    </reaction>
</comment>
<dbReference type="CDD" id="cd07036">
    <property type="entry name" value="TPP_PYR_E1-PDHc-beta_like"/>
    <property type="match status" value="1"/>
</dbReference>
<comment type="function">
    <text evidence="11">The pyruvate dehydrogenase complex catalyzes the overall conversion of pyruvate to acetyl-CoA and CO2.</text>
</comment>
<dbReference type="SMART" id="SM00861">
    <property type="entry name" value="Transket_pyr"/>
    <property type="match status" value="1"/>
</dbReference>
<dbReference type="InterPro" id="IPR029061">
    <property type="entry name" value="THDP-binding"/>
</dbReference>
<gene>
    <name evidence="14" type="ORF">CLV88_103235</name>
</gene>
<keyword evidence="15" id="KW-1185">Reference proteome</keyword>
<dbReference type="EC" id="1.2.4.1" evidence="4 11"/>
<evidence type="ECO:0000259" key="13">
    <source>
        <dbReference type="PROSITE" id="PS50968"/>
    </source>
</evidence>
<dbReference type="PANTHER" id="PTHR11624:SF96">
    <property type="entry name" value="PYRUVATE DEHYDROGENASE E1 COMPONENT SUBUNIT BETA, MITOCHONDRIAL"/>
    <property type="match status" value="1"/>
</dbReference>
<evidence type="ECO:0000256" key="8">
    <source>
        <dbReference type="ARBA" id="ARBA00023052"/>
    </source>
</evidence>
<dbReference type="Proteomes" id="UP000240418">
    <property type="component" value="Unassembled WGS sequence"/>
</dbReference>
<comment type="caution">
    <text evidence="14">The sequence shown here is derived from an EMBL/GenBank/DDBJ whole genome shotgun (WGS) entry which is preliminary data.</text>
</comment>
<evidence type="ECO:0000256" key="1">
    <source>
        <dbReference type="ARBA" id="ARBA00001938"/>
    </source>
</evidence>
<dbReference type="InterPro" id="IPR033248">
    <property type="entry name" value="Transketolase_C"/>
</dbReference>
<dbReference type="SUPFAM" id="SSF51230">
    <property type="entry name" value="Single hybrid motif"/>
    <property type="match status" value="1"/>
</dbReference>
<dbReference type="CDD" id="cd06849">
    <property type="entry name" value="lipoyl_domain"/>
    <property type="match status" value="1"/>
</dbReference>
<dbReference type="SUPFAM" id="SSF52922">
    <property type="entry name" value="TK C-terminal domain-like"/>
    <property type="match status" value="1"/>
</dbReference>
<dbReference type="PROSITE" id="PS50968">
    <property type="entry name" value="BIOTINYL_LIPOYL"/>
    <property type="match status" value="1"/>
</dbReference>
<dbReference type="OrthoDB" id="9780894at2"/>
<dbReference type="InterPro" id="IPR027110">
    <property type="entry name" value="PDHB_mito-type"/>
</dbReference>
<keyword evidence="7 11" id="KW-0560">Oxidoreductase</keyword>
<protein>
    <recommendedName>
        <fullName evidence="5 11">Pyruvate dehydrogenase E1 component subunit beta</fullName>
        <ecNumber evidence="4 11">1.2.4.1</ecNumber>
    </recommendedName>
</protein>
<comment type="function">
    <text evidence="10">The pyruvate dehydrogenase complex catalyzes the overall conversion of pyruvate to acetyl-CoA and CO(2). It contains multiple copies of three enzymatic components: pyruvate dehydrogenase (E1), dihydrolipoamide acetyltransferase (E2) and lipoamide dehydrogenase (E3).</text>
</comment>
<feature type="compositionally biased region" description="Low complexity" evidence="12">
    <location>
        <begin position="107"/>
        <end position="127"/>
    </location>
</feature>
<dbReference type="FunFam" id="3.40.50.920:FF:000001">
    <property type="entry name" value="Pyruvate dehydrogenase E1 beta subunit"/>
    <property type="match status" value="1"/>
</dbReference>
<organism evidence="14 15">
    <name type="scientific">Shimia abyssi</name>
    <dbReference type="NCBI Taxonomy" id="1662395"/>
    <lineage>
        <taxon>Bacteria</taxon>
        <taxon>Pseudomonadati</taxon>
        <taxon>Pseudomonadota</taxon>
        <taxon>Alphaproteobacteria</taxon>
        <taxon>Rhodobacterales</taxon>
        <taxon>Roseobacteraceae</taxon>
    </lineage>
</organism>
<sequence>MAIEILMPALSPTMEEGTLAKWLVKEGDAVSSGDIIAEIETDKATMEFEAVDEGVMGQILVAEGTENVPVNTAIATLLEEGEEAGAPPTPSDAPTAPAPALAAAIASPAPATAGAPSDAPAPDLSADWPVGTETKQQTVREALRDAMAEEMRGDEDVYLMGEEVAEYQGAYKISQGLLEEFGARRVIDTPITEHGFAGIAVGAAFGGLKPIVEFMTFNFAMQAIDQIINSAAKTLYMSGGQMGAPMVFRGPNGAAARVGAQHSQDYAAWYAQIPGLKVAMPYSASDAKGLLKSSIRDPNPVIFLENEILYGRSFEVPLLDDFTVPFGKARIWREGSDVTIVSFGIGMQYALEAAEKLAEDGIEAEVIDLRTLRPIDYDTVLNSVMKTNRCVTVEEGWPVGAIGNHLSATIMTRAFDYLDAPVLNCTGKDVPMPYAANLEKLALVTTQEVIDAVKQVTYR</sequence>
<dbReference type="FunFam" id="2.40.50.100:FF:000010">
    <property type="entry name" value="Acetyltransferase component of pyruvate dehydrogenase complex"/>
    <property type="match status" value="1"/>
</dbReference>
<dbReference type="AlphaFoldDB" id="A0A2P8FFW9"/>
<dbReference type="InterPro" id="IPR011053">
    <property type="entry name" value="Single_hybrid_motif"/>
</dbReference>
<keyword evidence="8 11" id="KW-0786">Thiamine pyrophosphate</keyword>
<dbReference type="FunFam" id="3.40.50.970:FF:000001">
    <property type="entry name" value="Pyruvate dehydrogenase E1 beta subunit"/>
    <property type="match status" value="1"/>
</dbReference>
<dbReference type="PANTHER" id="PTHR11624">
    <property type="entry name" value="DEHYDROGENASE RELATED"/>
    <property type="match status" value="1"/>
</dbReference>
<dbReference type="Pfam" id="PF02780">
    <property type="entry name" value="Transketolase_C"/>
    <property type="match status" value="1"/>
</dbReference>
<evidence type="ECO:0000313" key="15">
    <source>
        <dbReference type="Proteomes" id="UP000240418"/>
    </source>
</evidence>
<dbReference type="EMBL" id="PYGJ01000003">
    <property type="protein sequence ID" value="PSL20588.1"/>
    <property type="molecule type" value="Genomic_DNA"/>
</dbReference>
<comment type="subunit">
    <text evidence="3">Heterodimer of an alpha and a beta chain.</text>
</comment>
<dbReference type="InterPro" id="IPR003016">
    <property type="entry name" value="2-oxoA_DH_lipoyl-BS"/>
</dbReference>
<dbReference type="GO" id="GO:0006086">
    <property type="term" value="P:pyruvate decarboxylation to acetyl-CoA"/>
    <property type="evidence" value="ECO:0007669"/>
    <property type="project" value="InterPro"/>
</dbReference>
<dbReference type="NCBIfam" id="NF006667">
    <property type="entry name" value="PRK09212.1"/>
    <property type="match status" value="1"/>
</dbReference>
<keyword evidence="9 11" id="KW-0670">Pyruvate</keyword>
<comment type="cofactor">
    <cofactor evidence="2 11">
        <name>thiamine diphosphate</name>
        <dbReference type="ChEBI" id="CHEBI:58937"/>
    </cofactor>
</comment>
<name>A0A2P8FFW9_9RHOB</name>
<dbReference type="InterPro" id="IPR005475">
    <property type="entry name" value="Transketolase-like_Pyr-bd"/>
</dbReference>
<dbReference type="Gene3D" id="2.40.50.100">
    <property type="match status" value="1"/>
</dbReference>
<keyword evidence="6" id="KW-0450">Lipoyl</keyword>
<feature type="domain" description="Lipoyl-binding" evidence="13">
    <location>
        <begin position="2"/>
        <end position="78"/>
    </location>
</feature>
<evidence type="ECO:0000313" key="14">
    <source>
        <dbReference type="EMBL" id="PSL20588.1"/>
    </source>
</evidence>
<dbReference type="Pfam" id="PF02779">
    <property type="entry name" value="Transket_pyr"/>
    <property type="match status" value="1"/>
</dbReference>
<evidence type="ECO:0000256" key="10">
    <source>
        <dbReference type="ARBA" id="ARBA00025211"/>
    </source>
</evidence>
<dbReference type="PROSITE" id="PS00189">
    <property type="entry name" value="LIPOYL"/>
    <property type="match status" value="1"/>
</dbReference>
<accession>A0A2P8FFW9</accession>
<evidence type="ECO:0000256" key="6">
    <source>
        <dbReference type="ARBA" id="ARBA00022823"/>
    </source>
</evidence>
<dbReference type="InterPro" id="IPR000089">
    <property type="entry name" value="Biotin_lipoyl"/>
</dbReference>
<dbReference type="Gene3D" id="3.40.50.920">
    <property type="match status" value="1"/>
</dbReference>
<evidence type="ECO:0000256" key="7">
    <source>
        <dbReference type="ARBA" id="ARBA00023002"/>
    </source>
</evidence>
<dbReference type="GO" id="GO:0004739">
    <property type="term" value="F:pyruvate dehydrogenase (acetyl-transferring) activity"/>
    <property type="evidence" value="ECO:0007669"/>
    <property type="project" value="UniProtKB-UniRule"/>
</dbReference>
<comment type="cofactor">
    <cofactor evidence="1">
        <name>(R)-lipoate</name>
        <dbReference type="ChEBI" id="CHEBI:83088"/>
    </cofactor>
</comment>
<feature type="region of interest" description="Disordered" evidence="12">
    <location>
        <begin position="107"/>
        <end position="129"/>
    </location>
</feature>
<reference evidence="14 15" key="1">
    <citation type="submission" date="2018-03" db="EMBL/GenBank/DDBJ databases">
        <title>Genomic Encyclopedia of Archaeal and Bacterial Type Strains, Phase II (KMG-II): from individual species to whole genera.</title>
        <authorList>
            <person name="Goeker M."/>
        </authorList>
    </citation>
    <scope>NUCLEOTIDE SEQUENCE [LARGE SCALE GENOMIC DNA]</scope>
    <source>
        <strain evidence="14 15">DSM 100673</strain>
    </source>
</reference>
<evidence type="ECO:0000256" key="12">
    <source>
        <dbReference type="SAM" id="MobiDB-lite"/>
    </source>
</evidence>